<accession>A0A1N6RF43</accession>
<dbReference type="Proteomes" id="UP000186819">
    <property type="component" value="Unassembled WGS sequence"/>
</dbReference>
<keyword evidence="2" id="KW-0472">Membrane</keyword>
<dbReference type="RefSeq" id="WP_076601211.1">
    <property type="nucleotide sequence ID" value="NZ_FTMD01000003.1"/>
</dbReference>
<dbReference type="AlphaFoldDB" id="A0A1N6RF43"/>
<name>A0A1N6RF43_9RHOO</name>
<keyword evidence="2" id="KW-1133">Transmembrane helix</keyword>
<dbReference type="STRING" id="34027.SAMN05421829_103218"/>
<reference evidence="4" key="1">
    <citation type="submission" date="2017-01" db="EMBL/GenBank/DDBJ databases">
        <authorList>
            <person name="Varghese N."/>
            <person name="Submissions S."/>
        </authorList>
    </citation>
    <scope>NUCLEOTIDE SEQUENCE [LARGE SCALE GENOMIC DNA]</scope>
    <source>
        <strain evidence="4">ATCC 51758</strain>
    </source>
</reference>
<feature type="region of interest" description="Disordered" evidence="1">
    <location>
        <begin position="1"/>
        <end position="30"/>
    </location>
</feature>
<feature type="compositionally biased region" description="Basic and acidic residues" evidence="1">
    <location>
        <begin position="18"/>
        <end position="27"/>
    </location>
</feature>
<evidence type="ECO:0000256" key="1">
    <source>
        <dbReference type="SAM" id="MobiDB-lite"/>
    </source>
</evidence>
<keyword evidence="2" id="KW-0812">Transmembrane</keyword>
<evidence type="ECO:0000313" key="4">
    <source>
        <dbReference type="Proteomes" id="UP000186819"/>
    </source>
</evidence>
<dbReference type="EMBL" id="FTMD01000003">
    <property type="protein sequence ID" value="SIQ27435.1"/>
    <property type="molecule type" value="Genomic_DNA"/>
</dbReference>
<feature type="transmembrane region" description="Helical" evidence="2">
    <location>
        <begin position="44"/>
        <end position="65"/>
    </location>
</feature>
<organism evidence="3 4">
    <name type="scientific">Aromatoleum tolulyticum</name>
    <dbReference type="NCBI Taxonomy" id="34027"/>
    <lineage>
        <taxon>Bacteria</taxon>
        <taxon>Pseudomonadati</taxon>
        <taxon>Pseudomonadota</taxon>
        <taxon>Betaproteobacteria</taxon>
        <taxon>Rhodocyclales</taxon>
        <taxon>Rhodocyclaceae</taxon>
        <taxon>Aromatoleum</taxon>
    </lineage>
</organism>
<proteinExistence type="predicted"/>
<gene>
    <name evidence="3" type="ORF">SAMN05421829_103218</name>
</gene>
<evidence type="ECO:0000256" key="2">
    <source>
        <dbReference type="SAM" id="Phobius"/>
    </source>
</evidence>
<dbReference type="OrthoDB" id="9181547at2"/>
<protein>
    <submittedName>
        <fullName evidence="3">Uncharacterized protein</fullName>
    </submittedName>
</protein>
<keyword evidence="4" id="KW-1185">Reference proteome</keyword>
<sequence length="68" mass="7892">MSATNYYSGQEAPPELSTEDRRTHEVDPNAAPKRRINDTWFNRVRWPAFLVAWVAMGLAVFAYLFDLM</sequence>
<evidence type="ECO:0000313" key="3">
    <source>
        <dbReference type="EMBL" id="SIQ27435.1"/>
    </source>
</evidence>